<evidence type="ECO:0000259" key="1">
    <source>
        <dbReference type="Pfam" id="PF01872"/>
    </source>
</evidence>
<feature type="domain" description="Bacterial bifunctional deaminase-reductase C-terminal" evidence="1">
    <location>
        <begin position="4"/>
        <end position="184"/>
    </location>
</feature>
<evidence type="ECO:0000313" key="2">
    <source>
        <dbReference type="EMBL" id="GAA2530867.1"/>
    </source>
</evidence>
<dbReference type="InterPro" id="IPR050765">
    <property type="entry name" value="Riboflavin_Biosynth_HTPR"/>
</dbReference>
<dbReference type="Gene3D" id="3.40.430.10">
    <property type="entry name" value="Dihydrofolate Reductase, subunit A"/>
    <property type="match status" value="1"/>
</dbReference>
<evidence type="ECO:0000313" key="3">
    <source>
        <dbReference type="Proteomes" id="UP001499978"/>
    </source>
</evidence>
<dbReference type="SUPFAM" id="SSF53597">
    <property type="entry name" value="Dihydrofolate reductase-like"/>
    <property type="match status" value="1"/>
</dbReference>
<dbReference type="EMBL" id="BAAARY010000022">
    <property type="protein sequence ID" value="GAA2530867.1"/>
    <property type="molecule type" value="Genomic_DNA"/>
</dbReference>
<keyword evidence="3" id="KW-1185">Reference proteome</keyword>
<comment type="caution">
    <text evidence="2">The sequence shown here is derived from an EMBL/GenBank/DDBJ whole genome shotgun (WGS) entry which is preliminary data.</text>
</comment>
<protein>
    <submittedName>
        <fullName evidence="2">Dihydrofolate reductase family protein</fullName>
    </submittedName>
</protein>
<dbReference type="Proteomes" id="UP001499978">
    <property type="component" value="Unassembled WGS sequence"/>
</dbReference>
<dbReference type="InterPro" id="IPR024072">
    <property type="entry name" value="DHFR-like_dom_sf"/>
</dbReference>
<reference evidence="3" key="1">
    <citation type="journal article" date="2019" name="Int. J. Syst. Evol. Microbiol.">
        <title>The Global Catalogue of Microorganisms (GCM) 10K type strain sequencing project: providing services to taxonomists for standard genome sequencing and annotation.</title>
        <authorList>
            <consortium name="The Broad Institute Genomics Platform"/>
            <consortium name="The Broad Institute Genome Sequencing Center for Infectious Disease"/>
            <person name="Wu L."/>
            <person name="Ma J."/>
        </authorList>
    </citation>
    <scope>NUCLEOTIDE SEQUENCE [LARGE SCALE GENOMIC DNA]</scope>
    <source>
        <strain evidence="3">JCM 3367</strain>
    </source>
</reference>
<dbReference type="PANTHER" id="PTHR38011">
    <property type="entry name" value="DIHYDROFOLATE REDUCTASE FAMILY PROTEIN (AFU_ORTHOLOGUE AFUA_8G06820)"/>
    <property type="match status" value="1"/>
</dbReference>
<accession>A0ABP6B0N9</accession>
<dbReference type="RefSeq" id="WP_344174128.1">
    <property type="nucleotide sequence ID" value="NZ_BAAARY010000022.1"/>
</dbReference>
<proteinExistence type="predicted"/>
<organism evidence="2 3">
    <name type="scientific">Pilimelia columellifera subsp. columellifera</name>
    <dbReference type="NCBI Taxonomy" id="706583"/>
    <lineage>
        <taxon>Bacteria</taxon>
        <taxon>Bacillati</taxon>
        <taxon>Actinomycetota</taxon>
        <taxon>Actinomycetes</taxon>
        <taxon>Micromonosporales</taxon>
        <taxon>Micromonosporaceae</taxon>
        <taxon>Pilimelia</taxon>
    </lineage>
</organism>
<dbReference type="Pfam" id="PF01872">
    <property type="entry name" value="RibD_C"/>
    <property type="match status" value="1"/>
</dbReference>
<dbReference type="PANTHER" id="PTHR38011:SF11">
    <property type="entry name" value="2,5-DIAMINO-6-RIBOSYLAMINO-4(3H)-PYRIMIDINONE 5'-PHOSPHATE REDUCTASE"/>
    <property type="match status" value="1"/>
</dbReference>
<gene>
    <name evidence="2" type="ORF">GCM10010201_33040</name>
</gene>
<dbReference type="InterPro" id="IPR002734">
    <property type="entry name" value="RibDG_C"/>
</dbReference>
<name>A0ABP6B0N9_9ACTN</name>
<sequence>MRELTYYVAVTIDGFIAAPDGDFGFFPLRGNHLTGLIKEFPETMPVHLRAALGLTDISARQFDTVLMGRRTYEPAARAGLTSAYPHLDQHVFSRTMREAPDPSVTLVNEDPVAYVRRLKQRSGLGIWLCGGSDLAGALLPELDQLILKVNPVLIGSGRPLFNRQFEVQQFTFMGTQAYDSGVVVQRYRRTQ</sequence>